<sequence>MYAITTREPGGPEVLRWSALPDPVPGPGKVLVDVVATAVNRADLLQRQGFYPPPPGASKVLGLECSGRIAAIGPGVTGWKVGDEVCALLAGGGYAERVAVPAAQLLPVPRGVALATAACLPEVACTVWSNVVMTAGLRAGDVFLVHGGSGGVGTHAIQVGKALGATVAVTASAGRLDDCRKLGTDIAVDYREQDFVAEVKAATDGHGADVVLDNMGASYLARNVDVLATDGRLVVIGLQGGRKAELDLAKLLAKRASITATGLRGRPVEGRSSKAEIVADVRERLWPLIAEGKVRPLVHATLPIQQAADAHRMVEQGGIFGKVLLLIES</sequence>
<dbReference type="InterPro" id="IPR036291">
    <property type="entry name" value="NAD(P)-bd_dom_sf"/>
</dbReference>
<dbReference type="PROSITE" id="PS01162">
    <property type="entry name" value="QOR_ZETA_CRYSTAL"/>
    <property type="match status" value="1"/>
</dbReference>
<comment type="caution">
    <text evidence="4">The sequence shown here is derived from an EMBL/GenBank/DDBJ whole genome shotgun (WGS) entry which is preliminary data.</text>
</comment>
<dbReference type="Proteomes" id="UP000637578">
    <property type="component" value="Unassembled WGS sequence"/>
</dbReference>
<keyword evidence="5" id="KW-1185">Reference proteome</keyword>
<dbReference type="CDD" id="cd05276">
    <property type="entry name" value="p53_inducible_oxidoreductase"/>
    <property type="match status" value="1"/>
</dbReference>
<accession>A0A8J3C965</accession>
<evidence type="ECO:0000259" key="3">
    <source>
        <dbReference type="SMART" id="SM00829"/>
    </source>
</evidence>
<organism evidence="4 5">
    <name type="scientific">Longimycelium tulufanense</name>
    <dbReference type="NCBI Taxonomy" id="907463"/>
    <lineage>
        <taxon>Bacteria</taxon>
        <taxon>Bacillati</taxon>
        <taxon>Actinomycetota</taxon>
        <taxon>Actinomycetes</taxon>
        <taxon>Pseudonocardiales</taxon>
        <taxon>Pseudonocardiaceae</taxon>
        <taxon>Longimycelium</taxon>
    </lineage>
</organism>
<dbReference type="GO" id="GO:0070402">
    <property type="term" value="F:NADPH binding"/>
    <property type="evidence" value="ECO:0007669"/>
    <property type="project" value="TreeGrafter"/>
</dbReference>
<evidence type="ECO:0000256" key="2">
    <source>
        <dbReference type="ARBA" id="ARBA00023002"/>
    </source>
</evidence>
<proteinExistence type="predicted"/>
<dbReference type="InterPro" id="IPR020843">
    <property type="entry name" value="ER"/>
</dbReference>
<dbReference type="PANTHER" id="PTHR48106:SF8">
    <property type="entry name" value="OS02G0805600 PROTEIN"/>
    <property type="match status" value="1"/>
</dbReference>
<feature type="domain" description="Enoyl reductase (ER)" evidence="3">
    <location>
        <begin position="10"/>
        <end position="325"/>
    </location>
</feature>
<dbReference type="InterPro" id="IPR013149">
    <property type="entry name" value="ADH-like_C"/>
</dbReference>
<dbReference type="Pfam" id="PF00107">
    <property type="entry name" value="ADH_zinc_N"/>
    <property type="match status" value="1"/>
</dbReference>
<evidence type="ECO:0000313" key="5">
    <source>
        <dbReference type="Proteomes" id="UP000637578"/>
    </source>
</evidence>
<dbReference type="SMART" id="SM00829">
    <property type="entry name" value="PKS_ER"/>
    <property type="match status" value="1"/>
</dbReference>
<dbReference type="GO" id="GO:0008270">
    <property type="term" value="F:zinc ion binding"/>
    <property type="evidence" value="ECO:0007669"/>
    <property type="project" value="InterPro"/>
</dbReference>
<evidence type="ECO:0000313" key="4">
    <source>
        <dbReference type="EMBL" id="GGM58269.1"/>
    </source>
</evidence>
<dbReference type="NCBIfam" id="TIGR02824">
    <property type="entry name" value="quinone_pig3"/>
    <property type="match status" value="1"/>
</dbReference>
<dbReference type="RefSeq" id="WP_189058392.1">
    <property type="nucleotide sequence ID" value="NZ_BMMK01000013.1"/>
</dbReference>
<dbReference type="PANTHER" id="PTHR48106">
    <property type="entry name" value="QUINONE OXIDOREDUCTASE PIG3-RELATED"/>
    <property type="match status" value="1"/>
</dbReference>
<keyword evidence="2" id="KW-0560">Oxidoreductase</keyword>
<name>A0A8J3C965_9PSEU</name>
<dbReference type="InterPro" id="IPR002364">
    <property type="entry name" value="Quin_OxRdtase/zeta-crystal_CS"/>
</dbReference>
<dbReference type="Gene3D" id="3.90.180.10">
    <property type="entry name" value="Medium-chain alcohol dehydrogenases, catalytic domain"/>
    <property type="match status" value="1"/>
</dbReference>
<reference evidence="4" key="1">
    <citation type="journal article" date="2014" name="Int. J. Syst. Evol. Microbiol.">
        <title>Complete genome sequence of Corynebacterium casei LMG S-19264T (=DSM 44701T), isolated from a smear-ripened cheese.</title>
        <authorList>
            <consortium name="US DOE Joint Genome Institute (JGI-PGF)"/>
            <person name="Walter F."/>
            <person name="Albersmeier A."/>
            <person name="Kalinowski J."/>
            <person name="Ruckert C."/>
        </authorList>
    </citation>
    <scope>NUCLEOTIDE SEQUENCE</scope>
    <source>
        <strain evidence="4">CGMCC 4.5737</strain>
    </source>
</reference>
<dbReference type="EMBL" id="BMMK01000013">
    <property type="protein sequence ID" value="GGM58269.1"/>
    <property type="molecule type" value="Genomic_DNA"/>
</dbReference>
<dbReference type="InterPro" id="IPR011032">
    <property type="entry name" value="GroES-like_sf"/>
</dbReference>
<dbReference type="GO" id="GO:0016651">
    <property type="term" value="F:oxidoreductase activity, acting on NAD(P)H"/>
    <property type="evidence" value="ECO:0007669"/>
    <property type="project" value="TreeGrafter"/>
</dbReference>
<gene>
    <name evidence="4" type="primary">qor</name>
    <name evidence="4" type="ORF">GCM10012275_31820</name>
</gene>
<dbReference type="AlphaFoldDB" id="A0A8J3C965"/>
<dbReference type="Gene3D" id="3.40.50.720">
    <property type="entry name" value="NAD(P)-binding Rossmann-like Domain"/>
    <property type="match status" value="1"/>
</dbReference>
<dbReference type="InterPro" id="IPR014189">
    <property type="entry name" value="Quinone_OxRdtase_PIG3"/>
</dbReference>
<dbReference type="InterPro" id="IPR013154">
    <property type="entry name" value="ADH-like_N"/>
</dbReference>
<evidence type="ECO:0000256" key="1">
    <source>
        <dbReference type="ARBA" id="ARBA00022857"/>
    </source>
</evidence>
<dbReference type="SUPFAM" id="SSF50129">
    <property type="entry name" value="GroES-like"/>
    <property type="match status" value="1"/>
</dbReference>
<protein>
    <submittedName>
        <fullName evidence="4">NAD(P)H quinone oxidoreductase</fullName>
    </submittedName>
</protein>
<keyword evidence="1" id="KW-0521">NADP</keyword>
<dbReference type="SUPFAM" id="SSF51735">
    <property type="entry name" value="NAD(P)-binding Rossmann-fold domains"/>
    <property type="match status" value="1"/>
</dbReference>
<dbReference type="Pfam" id="PF08240">
    <property type="entry name" value="ADH_N"/>
    <property type="match status" value="1"/>
</dbReference>
<reference evidence="4" key="2">
    <citation type="submission" date="2020-09" db="EMBL/GenBank/DDBJ databases">
        <authorList>
            <person name="Sun Q."/>
            <person name="Zhou Y."/>
        </authorList>
    </citation>
    <scope>NUCLEOTIDE SEQUENCE</scope>
    <source>
        <strain evidence="4">CGMCC 4.5737</strain>
    </source>
</reference>